<evidence type="ECO:0000313" key="2">
    <source>
        <dbReference type="Proteomes" id="UP000219642"/>
    </source>
</evidence>
<name>A0ABX4ITN8_9ENTR</name>
<sequence length="54" mass="5922">MAGDAFVGSIRGVGMAMIRDVAHCQSTIIQHLNSRGINTEESRHNALREREITA</sequence>
<evidence type="ECO:0000313" key="1">
    <source>
        <dbReference type="EMBL" id="PDO87655.1"/>
    </source>
</evidence>
<organism evidence="1 2">
    <name type="scientific">Kosakonia pseudosacchari</name>
    <dbReference type="NCBI Taxonomy" id="1646340"/>
    <lineage>
        <taxon>Bacteria</taxon>
        <taxon>Pseudomonadati</taxon>
        <taxon>Pseudomonadota</taxon>
        <taxon>Gammaproteobacteria</taxon>
        <taxon>Enterobacterales</taxon>
        <taxon>Enterobacteriaceae</taxon>
        <taxon>Kosakonia</taxon>
    </lineage>
</organism>
<comment type="caution">
    <text evidence="1">The sequence shown here is derived from an EMBL/GenBank/DDBJ whole genome shotgun (WGS) entry which is preliminary data.</text>
</comment>
<accession>A0ABX4ITN8</accession>
<reference evidence="1 2" key="1">
    <citation type="submission" date="2017-06" db="EMBL/GenBank/DDBJ databases">
        <title>Draft genome sequence of nitrogen-fixing Kosakonia pseudosacchari strain NN143 isolated from sugarcane roots.</title>
        <authorList>
            <person name="Li Y."/>
            <person name="Li S."/>
            <person name="Lin L."/>
            <person name="Wu X."/>
            <person name="Yang L."/>
            <person name="Li Y."/>
            <person name="An Q."/>
        </authorList>
    </citation>
    <scope>NUCLEOTIDE SEQUENCE [LARGE SCALE GENOMIC DNA]</scope>
    <source>
        <strain evidence="1 2">NN143</strain>
    </source>
</reference>
<dbReference type="EMBL" id="NITV01000004">
    <property type="protein sequence ID" value="PDO87655.1"/>
    <property type="molecule type" value="Genomic_DNA"/>
</dbReference>
<protein>
    <submittedName>
        <fullName evidence="1">C component of insecticidal toxin complex</fullName>
    </submittedName>
</protein>
<keyword evidence="2" id="KW-1185">Reference proteome</keyword>
<gene>
    <name evidence="1" type="ORF">BK796_09380</name>
</gene>
<dbReference type="Proteomes" id="UP000219642">
    <property type="component" value="Unassembled WGS sequence"/>
</dbReference>
<proteinExistence type="predicted"/>